<organism evidence="1 2">
    <name type="scientific">Marinisporobacter balticus</name>
    <dbReference type="NCBI Taxonomy" id="2018667"/>
    <lineage>
        <taxon>Bacteria</taxon>
        <taxon>Bacillati</taxon>
        <taxon>Bacillota</taxon>
        <taxon>Clostridia</taxon>
        <taxon>Peptostreptococcales</taxon>
        <taxon>Thermotaleaceae</taxon>
        <taxon>Marinisporobacter</taxon>
    </lineage>
</organism>
<dbReference type="RefSeq" id="WP_132242905.1">
    <property type="nucleotide sequence ID" value="NZ_SLWV01000003.1"/>
</dbReference>
<reference evidence="1 2" key="1">
    <citation type="submission" date="2019-03" db="EMBL/GenBank/DDBJ databases">
        <title>Genomic Encyclopedia of Type Strains, Phase IV (KMG-IV): sequencing the most valuable type-strain genomes for metagenomic binning, comparative biology and taxonomic classification.</title>
        <authorList>
            <person name="Goeker M."/>
        </authorList>
    </citation>
    <scope>NUCLEOTIDE SEQUENCE [LARGE SCALE GENOMIC DNA]</scope>
    <source>
        <strain evidence="1 2">DSM 102940</strain>
    </source>
</reference>
<protein>
    <submittedName>
        <fullName evidence="1">Uncharacterized protein</fullName>
    </submittedName>
</protein>
<dbReference type="Proteomes" id="UP000294919">
    <property type="component" value="Unassembled WGS sequence"/>
</dbReference>
<proteinExistence type="predicted"/>
<name>A0A4R2KZ17_9FIRM</name>
<dbReference type="EMBL" id="SLWV01000003">
    <property type="protein sequence ID" value="TCO79153.1"/>
    <property type="molecule type" value="Genomic_DNA"/>
</dbReference>
<comment type="caution">
    <text evidence="1">The sequence shown here is derived from an EMBL/GenBank/DDBJ whole genome shotgun (WGS) entry which is preliminary data.</text>
</comment>
<sequence length="55" mass="6372">MEEEKYAATYKFGNTTVHVVAPKPKSKEEIDRILEEYHKAGWAIIHELIEKGEDV</sequence>
<keyword evidence="2" id="KW-1185">Reference proteome</keyword>
<evidence type="ECO:0000313" key="1">
    <source>
        <dbReference type="EMBL" id="TCO79153.1"/>
    </source>
</evidence>
<gene>
    <name evidence="1" type="ORF">EV214_103205</name>
</gene>
<dbReference type="OrthoDB" id="2931934at2"/>
<accession>A0A4R2KZ17</accession>
<evidence type="ECO:0000313" key="2">
    <source>
        <dbReference type="Proteomes" id="UP000294919"/>
    </source>
</evidence>
<dbReference type="AlphaFoldDB" id="A0A4R2KZ17"/>